<keyword evidence="9" id="KW-1185">Reference proteome</keyword>
<protein>
    <submittedName>
        <fullName evidence="8">Methyl-accepting chemotaxis sensory transducer with Cache sensor</fullName>
    </submittedName>
</protein>
<accession>A0A1Y6BTV5</accession>
<feature type="transmembrane region" description="Helical" evidence="5">
    <location>
        <begin position="14"/>
        <end position="34"/>
    </location>
</feature>
<dbReference type="CDD" id="cd06225">
    <property type="entry name" value="HAMP"/>
    <property type="match status" value="1"/>
</dbReference>
<evidence type="ECO:0000256" key="3">
    <source>
        <dbReference type="ARBA" id="ARBA00029447"/>
    </source>
</evidence>
<feature type="transmembrane region" description="Helical" evidence="5">
    <location>
        <begin position="341"/>
        <end position="364"/>
    </location>
</feature>
<dbReference type="SMART" id="SM00283">
    <property type="entry name" value="MA"/>
    <property type="match status" value="1"/>
</dbReference>
<evidence type="ECO:0000313" key="9">
    <source>
        <dbReference type="Proteomes" id="UP000192920"/>
    </source>
</evidence>
<dbReference type="GO" id="GO:0007165">
    <property type="term" value="P:signal transduction"/>
    <property type="evidence" value="ECO:0007669"/>
    <property type="project" value="UniProtKB-KW"/>
</dbReference>
<dbReference type="PANTHER" id="PTHR32089:SF112">
    <property type="entry name" value="LYSOZYME-LIKE PROTEIN-RELATED"/>
    <property type="match status" value="1"/>
</dbReference>
<dbReference type="CDD" id="cd12913">
    <property type="entry name" value="PDC1_MCP_like"/>
    <property type="match status" value="1"/>
</dbReference>
<sequence length="692" mass="74696">MRTKEKWGKLSRKITLIGGLSVALGFAVMVGLIAKISYDSALEQGYQLASEQAQGYARQVEAELGQNMALPHHLAEAVLGLKKTAPPERKVVDAMIVNMLDHSPQNIGLWMLWEPNAMDGRDDAYRLDWPKQDPTGRYTPYVTRDADGHAKMDVMLDAERVKAFPQYKDNPRSYQPDYEKPGWGDYYYVPKQRGRDTITEPFFYEVQGKKVLESSLVTMVKDQDDTFIGVSATDLALDALQQRYGFIRLNQTGYVRLVSEGGMYVANPDQAKVGKPVGKDEALGEKLLQIRQGENFVFEADGFTHFFFPVKIGDTGQFWSLGVSIPSAAITEPALKLRNSAILIGLVALIAIIVILALVVGVLTRPLNQLAETMEQLASGQGDLTVRIAIANRDEIGRTATAFNRFIDSLHGMFVGVREQSHAVAEAAARLTASAGQVEQASAAQSDTASATAAGVEQVSTSVQHIADSAGRAEALARETGAITDQSVATVKRVAAEIHAMTGDMHALAERMEALGSRSEEVSSIVRVIRDIADQTNLLALNAAIEAARAGEQGRGFAVVADEVRNLAGRTAEATLEIGRIVEAIGSETRDAVHAVDGSRERAVSSVGVAQAADGSMQQVSLCSQQLVGNIVDIAAATREQSSASAEIARHVEQISAMAQSNRQVVQEVSTAVEQLHALSANLEQLVGNFRL</sequence>
<organism evidence="8 9">
    <name type="scientific">Pseudogulbenkiania subflava DSM 22618</name>
    <dbReference type="NCBI Taxonomy" id="1123014"/>
    <lineage>
        <taxon>Bacteria</taxon>
        <taxon>Pseudomonadati</taxon>
        <taxon>Pseudomonadota</taxon>
        <taxon>Betaproteobacteria</taxon>
        <taxon>Neisseriales</taxon>
        <taxon>Chromobacteriaceae</taxon>
        <taxon>Pseudogulbenkiania</taxon>
    </lineage>
</organism>
<proteinExistence type="inferred from homology"/>
<reference evidence="9" key="1">
    <citation type="submission" date="2017-04" db="EMBL/GenBank/DDBJ databases">
        <authorList>
            <person name="Varghese N."/>
            <person name="Submissions S."/>
        </authorList>
    </citation>
    <scope>NUCLEOTIDE SEQUENCE [LARGE SCALE GENOMIC DNA]</scope>
    <source>
        <strain evidence="9">DSM 22618</strain>
    </source>
</reference>
<dbReference type="GO" id="GO:0004888">
    <property type="term" value="F:transmembrane signaling receptor activity"/>
    <property type="evidence" value="ECO:0007669"/>
    <property type="project" value="InterPro"/>
</dbReference>
<keyword evidence="5" id="KW-0472">Membrane</keyword>
<evidence type="ECO:0000256" key="2">
    <source>
        <dbReference type="ARBA" id="ARBA00023224"/>
    </source>
</evidence>
<feature type="domain" description="Methyl-accepting transducer" evidence="6">
    <location>
        <begin position="420"/>
        <end position="656"/>
    </location>
</feature>
<dbReference type="PROSITE" id="PS50885">
    <property type="entry name" value="HAMP"/>
    <property type="match status" value="1"/>
</dbReference>
<dbReference type="SUPFAM" id="SSF58104">
    <property type="entry name" value="Methyl-accepting chemotaxis protein (MCP) signaling domain"/>
    <property type="match status" value="1"/>
</dbReference>
<evidence type="ECO:0000256" key="5">
    <source>
        <dbReference type="SAM" id="Phobius"/>
    </source>
</evidence>
<dbReference type="Pfam" id="PF00015">
    <property type="entry name" value="MCPsignal"/>
    <property type="match status" value="1"/>
</dbReference>
<dbReference type="PRINTS" id="PR00260">
    <property type="entry name" value="CHEMTRNSDUCR"/>
</dbReference>
<dbReference type="AlphaFoldDB" id="A0A1Y6BTV5"/>
<dbReference type="Pfam" id="PF00672">
    <property type="entry name" value="HAMP"/>
    <property type="match status" value="1"/>
</dbReference>
<dbReference type="GO" id="GO:0006935">
    <property type="term" value="P:chemotaxis"/>
    <property type="evidence" value="ECO:0007669"/>
    <property type="project" value="InterPro"/>
</dbReference>
<evidence type="ECO:0000259" key="6">
    <source>
        <dbReference type="PROSITE" id="PS50111"/>
    </source>
</evidence>
<dbReference type="InterPro" id="IPR003660">
    <property type="entry name" value="HAMP_dom"/>
</dbReference>
<keyword evidence="5" id="KW-0812">Transmembrane</keyword>
<gene>
    <name evidence="8" type="ORF">SAMN02745746_02332</name>
</gene>
<dbReference type="CDD" id="cd12912">
    <property type="entry name" value="PDC2_MCP_like"/>
    <property type="match status" value="1"/>
</dbReference>
<dbReference type="InterPro" id="IPR004089">
    <property type="entry name" value="MCPsignal_dom"/>
</dbReference>
<dbReference type="PROSITE" id="PS50111">
    <property type="entry name" value="CHEMOTAXIS_TRANSDUC_2"/>
    <property type="match status" value="1"/>
</dbReference>
<keyword evidence="2 4" id="KW-0807">Transducer</keyword>
<dbReference type="GO" id="GO:0016020">
    <property type="term" value="C:membrane"/>
    <property type="evidence" value="ECO:0007669"/>
    <property type="project" value="UniProtKB-SubCell"/>
</dbReference>
<dbReference type="Gene3D" id="1.10.287.950">
    <property type="entry name" value="Methyl-accepting chemotaxis protein"/>
    <property type="match status" value="1"/>
</dbReference>
<dbReference type="Gene3D" id="3.30.450.20">
    <property type="entry name" value="PAS domain"/>
    <property type="match status" value="2"/>
</dbReference>
<dbReference type="Proteomes" id="UP000192920">
    <property type="component" value="Unassembled WGS sequence"/>
</dbReference>
<name>A0A1Y6BTV5_9NEIS</name>
<dbReference type="RefSeq" id="WP_085276582.1">
    <property type="nucleotide sequence ID" value="NZ_FXAG01000012.1"/>
</dbReference>
<dbReference type="CDD" id="cd11386">
    <property type="entry name" value="MCP_signal"/>
    <property type="match status" value="1"/>
</dbReference>
<keyword evidence="5" id="KW-1133">Transmembrane helix</keyword>
<dbReference type="EMBL" id="FXAG01000012">
    <property type="protein sequence ID" value="SMF28248.1"/>
    <property type="molecule type" value="Genomic_DNA"/>
</dbReference>
<evidence type="ECO:0000259" key="7">
    <source>
        <dbReference type="PROSITE" id="PS50885"/>
    </source>
</evidence>
<evidence type="ECO:0000256" key="4">
    <source>
        <dbReference type="PROSITE-ProRule" id="PRU00284"/>
    </source>
</evidence>
<dbReference type="STRING" id="1123014.SAMN02745746_02332"/>
<evidence type="ECO:0000313" key="8">
    <source>
        <dbReference type="EMBL" id="SMF28248.1"/>
    </source>
</evidence>
<feature type="domain" description="HAMP" evidence="7">
    <location>
        <begin position="361"/>
        <end position="415"/>
    </location>
</feature>
<dbReference type="InterPro" id="IPR004090">
    <property type="entry name" value="Chemotax_Me-accpt_rcpt"/>
</dbReference>
<dbReference type="PANTHER" id="PTHR32089">
    <property type="entry name" value="METHYL-ACCEPTING CHEMOTAXIS PROTEIN MCPB"/>
    <property type="match status" value="1"/>
</dbReference>
<comment type="similarity">
    <text evidence="3">Belongs to the methyl-accepting chemotaxis (MCP) protein family.</text>
</comment>
<dbReference type="FunFam" id="1.10.287.950:FF:000001">
    <property type="entry name" value="Methyl-accepting chemotaxis sensory transducer"/>
    <property type="match status" value="1"/>
</dbReference>
<dbReference type="SMART" id="SM00304">
    <property type="entry name" value="HAMP"/>
    <property type="match status" value="1"/>
</dbReference>
<comment type="subcellular location">
    <subcellularLocation>
        <location evidence="1">Membrane</location>
    </subcellularLocation>
</comment>
<evidence type="ECO:0000256" key="1">
    <source>
        <dbReference type="ARBA" id="ARBA00004370"/>
    </source>
</evidence>